<keyword evidence="1" id="KW-0472">Membrane</keyword>
<evidence type="ECO:0000256" key="1">
    <source>
        <dbReference type="SAM" id="Phobius"/>
    </source>
</evidence>
<evidence type="ECO:0000313" key="2">
    <source>
        <dbReference type="EMBL" id="ABM17211.1"/>
    </source>
</evidence>
<protein>
    <submittedName>
        <fullName evidence="2">Uncharacterized protein</fullName>
    </submittedName>
</protein>
<accession>A1TWU2</accession>
<name>A1TWU2_MARN8</name>
<feature type="transmembrane region" description="Helical" evidence="1">
    <location>
        <begin position="42"/>
        <end position="61"/>
    </location>
</feature>
<dbReference type="AlphaFoldDB" id="A1TWU2"/>
<dbReference type="Proteomes" id="UP000000998">
    <property type="component" value="Chromosome"/>
</dbReference>
<keyword evidence="1" id="KW-0812">Transmembrane</keyword>
<feature type="transmembrane region" description="Helical" evidence="1">
    <location>
        <begin position="67"/>
        <end position="86"/>
    </location>
</feature>
<gene>
    <name evidence="2" type="ordered locus">Maqu_0104</name>
</gene>
<dbReference type="KEGG" id="maq:Maqu_0104"/>
<dbReference type="EMBL" id="CP000514">
    <property type="protein sequence ID" value="ABM17211.1"/>
    <property type="molecule type" value="Genomic_DNA"/>
</dbReference>
<proteinExistence type="predicted"/>
<organism evidence="2 3">
    <name type="scientific">Marinobacter nauticus (strain ATCC 700491 / DSM 11845 / VT8)</name>
    <name type="common">Marinobacter aquaeolei</name>
    <dbReference type="NCBI Taxonomy" id="351348"/>
    <lineage>
        <taxon>Bacteria</taxon>
        <taxon>Pseudomonadati</taxon>
        <taxon>Pseudomonadota</taxon>
        <taxon>Gammaproteobacteria</taxon>
        <taxon>Pseudomonadales</taxon>
        <taxon>Marinobacteraceae</taxon>
        <taxon>Marinobacter</taxon>
    </lineage>
</organism>
<keyword evidence="1" id="KW-1133">Transmembrane helix</keyword>
<sequence length="104" mass="11380">MAALAIIQSLNTSSYPIDIQRLKPKKMPEEPGPARNKFRSDFIVEIALIVAVAVYLVMAQGQVVGENLSFTVTGAALMALATYWTLHTIRDGLEVIALRLRPGK</sequence>
<reference evidence="3" key="1">
    <citation type="journal article" date="2011" name="Appl. Environ. Microbiol.">
        <title>Genomic potential of Marinobacter aquaeolei, a biogeochemical 'opportunitroph'.</title>
        <authorList>
            <person name="Singer E."/>
            <person name="Webb E.A."/>
            <person name="Nelson W.C."/>
            <person name="Heidelberg J.F."/>
            <person name="Ivanova N."/>
            <person name="Pati A."/>
            <person name="Edwards K.J."/>
        </authorList>
    </citation>
    <scope>NUCLEOTIDE SEQUENCE [LARGE SCALE GENOMIC DNA]</scope>
    <source>
        <strain evidence="3">ATCC 700491 / DSM 11845 / VT8</strain>
    </source>
</reference>
<dbReference type="HOGENOM" id="CLU_177708_0_0_6"/>
<evidence type="ECO:0000313" key="3">
    <source>
        <dbReference type="Proteomes" id="UP000000998"/>
    </source>
</evidence>